<reference evidence="2 3" key="1">
    <citation type="journal article" date="2014" name="Nat. Commun.">
        <title>Molecular traces of alternative social organization in a termite genome.</title>
        <authorList>
            <person name="Terrapon N."/>
            <person name="Li C."/>
            <person name="Robertson H.M."/>
            <person name="Ji L."/>
            <person name="Meng X."/>
            <person name="Booth W."/>
            <person name="Chen Z."/>
            <person name="Childers C.P."/>
            <person name="Glastad K.M."/>
            <person name="Gokhale K."/>
            <person name="Gowin J."/>
            <person name="Gronenberg W."/>
            <person name="Hermansen R.A."/>
            <person name="Hu H."/>
            <person name="Hunt B.G."/>
            <person name="Huylmans A.K."/>
            <person name="Khalil S.M."/>
            <person name="Mitchell R.D."/>
            <person name="Munoz-Torres M.C."/>
            <person name="Mustard J.A."/>
            <person name="Pan H."/>
            <person name="Reese J.T."/>
            <person name="Scharf M.E."/>
            <person name="Sun F."/>
            <person name="Vogel H."/>
            <person name="Xiao J."/>
            <person name="Yang W."/>
            <person name="Yang Z."/>
            <person name="Yang Z."/>
            <person name="Zhou J."/>
            <person name="Zhu J."/>
            <person name="Brent C.S."/>
            <person name="Elsik C.G."/>
            <person name="Goodisman M.A."/>
            <person name="Liberles D.A."/>
            <person name="Roe R.M."/>
            <person name="Vargo E.L."/>
            <person name="Vilcinskas A."/>
            <person name="Wang J."/>
            <person name="Bornberg-Bauer E."/>
            <person name="Korb J."/>
            <person name="Zhang G."/>
            <person name="Liebig J."/>
        </authorList>
    </citation>
    <scope>NUCLEOTIDE SEQUENCE [LARGE SCALE GENOMIC DNA]</scope>
    <source>
        <tissue evidence="2">Whole organism</tissue>
    </source>
</reference>
<feature type="region of interest" description="Disordered" evidence="1">
    <location>
        <begin position="724"/>
        <end position="743"/>
    </location>
</feature>
<protein>
    <recommendedName>
        <fullName evidence="4">Zinc finger protein 106</fullName>
    </recommendedName>
</protein>
<feature type="compositionally biased region" description="Polar residues" evidence="1">
    <location>
        <begin position="171"/>
        <end position="185"/>
    </location>
</feature>
<feature type="region of interest" description="Disordered" evidence="1">
    <location>
        <begin position="504"/>
        <end position="557"/>
    </location>
</feature>
<dbReference type="PANTHER" id="PTHR14435">
    <property type="entry name" value="ZINC FINGER PROTEIN 106"/>
    <property type="match status" value="1"/>
</dbReference>
<dbReference type="InterPro" id="IPR018391">
    <property type="entry name" value="PQQ_b-propeller_rpt"/>
</dbReference>
<dbReference type="PANTHER" id="PTHR14435:SF2">
    <property type="entry name" value="ZINC FINGER PROTEIN 106"/>
    <property type="match status" value="1"/>
</dbReference>
<dbReference type="GO" id="GO:0003723">
    <property type="term" value="F:RNA binding"/>
    <property type="evidence" value="ECO:0007669"/>
    <property type="project" value="InterPro"/>
</dbReference>
<dbReference type="GO" id="GO:0005829">
    <property type="term" value="C:cytosol"/>
    <property type="evidence" value="ECO:0007669"/>
    <property type="project" value="TreeGrafter"/>
</dbReference>
<keyword evidence="3" id="KW-1185">Reference proteome</keyword>
<feature type="region of interest" description="Disordered" evidence="1">
    <location>
        <begin position="292"/>
        <end position="312"/>
    </location>
</feature>
<dbReference type="InterPro" id="IPR042622">
    <property type="entry name" value="Znf106"/>
</dbReference>
<feature type="compositionally biased region" description="Basic residues" evidence="1">
    <location>
        <begin position="505"/>
        <end position="517"/>
    </location>
</feature>
<feature type="compositionally biased region" description="Polar residues" evidence="1">
    <location>
        <begin position="135"/>
        <end position="148"/>
    </location>
</feature>
<feature type="region of interest" description="Disordered" evidence="1">
    <location>
        <begin position="815"/>
        <end position="847"/>
    </location>
</feature>
<feature type="compositionally biased region" description="Basic and acidic residues" evidence="1">
    <location>
        <begin position="1050"/>
        <end position="1060"/>
    </location>
</feature>
<dbReference type="InParanoid" id="A0A067QTW3"/>
<dbReference type="GO" id="GO:0017124">
    <property type="term" value="F:SH3 domain binding"/>
    <property type="evidence" value="ECO:0007669"/>
    <property type="project" value="TreeGrafter"/>
</dbReference>
<dbReference type="Gene3D" id="2.130.10.10">
    <property type="entry name" value="YVTN repeat-like/Quinoprotein amine dehydrogenase"/>
    <property type="match status" value="1"/>
</dbReference>
<dbReference type="STRING" id="136037.A0A067QTW3"/>
<dbReference type="GO" id="GO:0016020">
    <property type="term" value="C:membrane"/>
    <property type="evidence" value="ECO:0007669"/>
    <property type="project" value="TreeGrafter"/>
</dbReference>
<gene>
    <name evidence="2" type="ORF">L798_12973</name>
</gene>
<organism evidence="2 3">
    <name type="scientific">Zootermopsis nevadensis</name>
    <name type="common">Dampwood termite</name>
    <dbReference type="NCBI Taxonomy" id="136037"/>
    <lineage>
        <taxon>Eukaryota</taxon>
        <taxon>Metazoa</taxon>
        <taxon>Ecdysozoa</taxon>
        <taxon>Arthropoda</taxon>
        <taxon>Hexapoda</taxon>
        <taxon>Insecta</taxon>
        <taxon>Pterygota</taxon>
        <taxon>Neoptera</taxon>
        <taxon>Polyneoptera</taxon>
        <taxon>Dictyoptera</taxon>
        <taxon>Blattodea</taxon>
        <taxon>Blattoidea</taxon>
        <taxon>Termitoidae</taxon>
        <taxon>Termopsidae</taxon>
        <taxon>Zootermopsis</taxon>
    </lineage>
</organism>
<dbReference type="SMART" id="SM00320">
    <property type="entry name" value="WD40"/>
    <property type="match status" value="3"/>
</dbReference>
<dbReference type="InterPro" id="IPR001680">
    <property type="entry name" value="WD40_rpt"/>
</dbReference>
<dbReference type="EMBL" id="KK852955">
    <property type="protein sequence ID" value="KDR13268.1"/>
    <property type="molecule type" value="Genomic_DNA"/>
</dbReference>
<accession>A0A067QTW3</accession>
<dbReference type="SUPFAM" id="SSF50978">
    <property type="entry name" value="WD40 repeat-like"/>
    <property type="match status" value="1"/>
</dbReference>
<evidence type="ECO:0000256" key="1">
    <source>
        <dbReference type="SAM" id="MobiDB-lite"/>
    </source>
</evidence>
<feature type="compositionally biased region" description="Polar residues" evidence="1">
    <location>
        <begin position="521"/>
        <end position="536"/>
    </location>
</feature>
<feature type="compositionally biased region" description="Basic and acidic residues" evidence="1">
    <location>
        <begin position="573"/>
        <end position="582"/>
    </location>
</feature>
<dbReference type="SMART" id="SM00564">
    <property type="entry name" value="PQQ"/>
    <property type="match status" value="3"/>
</dbReference>
<feature type="region of interest" description="Disordered" evidence="1">
    <location>
        <begin position="74"/>
        <end position="97"/>
    </location>
</feature>
<feature type="region of interest" description="Disordered" evidence="1">
    <location>
        <begin position="120"/>
        <end position="185"/>
    </location>
</feature>
<dbReference type="Proteomes" id="UP000027135">
    <property type="component" value="Unassembled WGS sequence"/>
</dbReference>
<dbReference type="InterPro" id="IPR036322">
    <property type="entry name" value="WD40_repeat_dom_sf"/>
</dbReference>
<feature type="region of interest" description="Disordered" evidence="1">
    <location>
        <begin position="912"/>
        <end position="944"/>
    </location>
</feature>
<dbReference type="InterPro" id="IPR015943">
    <property type="entry name" value="WD40/YVTN_repeat-like_dom_sf"/>
</dbReference>
<feature type="region of interest" description="Disordered" evidence="1">
    <location>
        <begin position="1007"/>
        <end position="1076"/>
    </location>
</feature>
<dbReference type="eggNOG" id="KOG1721">
    <property type="taxonomic scope" value="Eukaryota"/>
</dbReference>
<evidence type="ECO:0008006" key="4">
    <source>
        <dbReference type="Google" id="ProtNLM"/>
    </source>
</evidence>
<evidence type="ECO:0000313" key="2">
    <source>
        <dbReference type="EMBL" id="KDR13268.1"/>
    </source>
</evidence>
<feature type="compositionally biased region" description="Basic and acidic residues" evidence="1">
    <location>
        <begin position="681"/>
        <end position="690"/>
    </location>
</feature>
<feature type="region of interest" description="Disordered" evidence="1">
    <location>
        <begin position="416"/>
        <end position="462"/>
    </location>
</feature>
<sequence>MDAPGVPEPQRLCSSAETQTSFLCNPFQEVTRVEISTQTQPPEEFDSDDIQRMLQLLEKSSQLSPELAELLTDHFSSRKATKENESPELSRSVNAEKDCATSASKHKAQCLIHPLNSTVSPSPPISVSENHDVDSTVQTTSLPHTSDLSCPLDGMEPSFRGPSLHGKEGRMSTTKQIRPTKQDDTSTGLNIVQKVRVASKETECSAGVSSVDATDTSSSCAATGKIADIDGGPSGDSMDTRRDFQGTAVGSSSKIVFLKMLEIDKEIQKLMEVKVELYKKLHPSLEIDFPCTDRNSSHSPKSRGLQYANPTTEASSDTVCNRVMLSSNHNTQQMHMGLLTVNNNDPTGSSFTSDRLTPTSTPMVMLPIHYVLGSSAELQNTHLSVPRQKLGECLKTFDTSVVEAVLNSFNLPDCRSRGGDAAVAHSSDHENQNKMLGDVGEATPLKSKSGHLDGNNANKGRRHLAPHFSTHEESHQSETNSSLPEAVSLKIQVSEPKLNVSRQRYYGKKKKKSHVQHKTGIATNKMSSRSVGQENSGIGGNSDAIAGKPIQSDSLMQTGGDELQNRRQAYSCESKHQKENLSRCRSTRHKVKNMNHEKESSQSDSSSVVQDRKETHSSVKTKVPTKDDKQSVTDCSPSSKRPTRHSQRMFCQADNSFCRSRRNTRSGSHSDVEVQLQEATEIVKNRERTRSSKGRNSISLHESDSESDSVSTVPCKRKVTEILDRSSQDELSKPATQSRSRRSCIRIASNFQDMQPTVMHGNATEMSTKVKTVKVGQTVDVDESAVSARQLRRIQNSNNHDTFLSSEVLNSGLSFESFPSSRSRRHGGGTQKRRPDELEGPPNKVQRLGPKLDLLQWKLQDCFVKVKPLAIETVAHSLPSEELTTTDSVGDQRIRTFSSSSDELSVVEFVGKHKKERDRKEQAQVEGSSNEQDHLGGIPDTFSCQSQPADLRIRPCGNDPSSPVHLSHDLMQSDLPIQLQGHCTLRDVVTQDENSLSTLLSDVLSVTSDGDQSAAKRSGNGDGSERDLQLIADDKDECDRDSTCSYDTPQEGREGTESKHKLSKKHKKDPKPDGIERLVFESHKGPILDIKTVGRHMLAASEDGSVYCYSLKSGKFKRKYEGHNAAVTCLCVIECSNNGVSTELEAASEEQMAPDLFFTGSLDKHLRNFRFKTGELVHNPVNVRSPIQCMDQNWGIVFIGTQTGEVVRFNIKTSSLIGEPMKIDRESVLSLRATKEGARQVLIIGSRNKPITVRDAATGLLLRTVCNSWSHTVYSSVLSSGLVYFGTKTGIIPVVEFTTGDEVCRFKTASGVVCMRIYNNLLFAGCYDGNIYVFSIHDKKLVTSIPGPGKMLLCMDIVKNRIIAGIKDNNKLEAWAFPQELRCHLKEAKHR</sequence>
<feature type="compositionally biased region" description="Basic and acidic residues" evidence="1">
    <location>
        <begin position="74"/>
        <end position="85"/>
    </location>
</feature>
<evidence type="ECO:0000313" key="3">
    <source>
        <dbReference type="Proteomes" id="UP000027135"/>
    </source>
</evidence>
<feature type="region of interest" description="Disordered" evidence="1">
    <location>
        <begin position="570"/>
        <end position="714"/>
    </location>
</feature>
<proteinExistence type="predicted"/>
<name>A0A067QTW3_ZOONE</name>